<accession>A0ABU1GB83</accession>
<dbReference type="PROSITE" id="PS01124">
    <property type="entry name" value="HTH_ARAC_FAMILY_2"/>
    <property type="match status" value="1"/>
</dbReference>
<evidence type="ECO:0000313" key="6">
    <source>
        <dbReference type="Proteomes" id="UP001269267"/>
    </source>
</evidence>
<dbReference type="EMBL" id="JARWAI010000003">
    <property type="protein sequence ID" value="MDR5874334.1"/>
    <property type="molecule type" value="Genomic_DNA"/>
</dbReference>
<dbReference type="PANTHER" id="PTHR46796:SF6">
    <property type="entry name" value="ARAC SUBFAMILY"/>
    <property type="match status" value="1"/>
</dbReference>
<dbReference type="InterPro" id="IPR009057">
    <property type="entry name" value="Homeodomain-like_sf"/>
</dbReference>
<name>A0ABU1GB83_9GAMM</name>
<comment type="caution">
    <text evidence="5">The sequence shown here is derived from an EMBL/GenBank/DDBJ whole genome shotgun (WGS) entry which is preliminary data.</text>
</comment>
<dbReference type="PRINTS" id="PR00032">
    <property type="entry name" value="HTHARAC"/>
</dbReference>
<keyword evidence="6" id="KW-1185">Reference proteome</keyword>
<dbReference type="InterPro" id="IPR035418">
    <property type="entry name" value="AraC-bd_2"/>
</dbReference>
<evidence type="ECO:0000256" key="2">
    <source>
        <dbReference type="ARBA" id="ARBA00023125"/>
    </source>
</evidence>
<sequence length="320" mass="36141">MLHTTSTPTPATSATSMPFDAWLGALRQTCGHFDCTPRDRRSFQGSVSTRTNGGIDIANIVTNAEKVTSSRAQRRDEDRYCFLVVQKQGRATLVQNDTAIVLRPGEMALMDSIEACDVIPHGLIEHDSLHLSRREVAQRFGETSIPFMKITADCASSQILQLVVNRMVTEPLASAEQEEEGVSDSLVALLPTIYRHQALSPSFMEQADGTLFNCVQQFIDQHLHEDELGPERLALAFHMSVRQLYRLFEQHGETVCRYVQRRRLARCAEELASPMLIKRSITQIAYKWGFTDSAHFSRAFKREFASSPREYRRAYLARAA</sequence>
<keyword evidence="3" id="KW-0804">Transcription</keyword>
<dbReference type="SMART" id="SM00342">
    <property type="entry name" value="HTH_ARAC"/>
    <property type="match status" value="1"/>
</dbReference>
<dbReference type="Proteomes" id="UP001269267">
    <property type="component" value="Unassembled WGS sequence"/>
</dbReference>
<reference evidence="5 6" key="1">
    <citation type="submission" date="2023-04" db="EMBL/GenBank/DDBJ databases">
        <title>A long-awaited taxogenomic arrangement of the family Halomonadaceae.</title>
        <authorList>
            <person name="De La Haba R."/>
            <person name="Chuvochina M."/>
            <person name="Wittouck S."/>
            <person name="Arahal D.R."/>
            <person name="Sanchez-Porro C."/>
            <person name="Hugenholtz P."/>
            <person name="Ventosa A."/>
        </authorList>
    </citation>
    <scope>NUCLEOTIDE SEQUENCE [LARGE SCALE GENOMIC DNA]</scope>
    <source>
        <strain evidence="5 6">DSM 18042</strain>
    </source>
</reference>
<dbReference type="Pfam" id="PF14525">
    <property type="entry name" value="AraC_binding_2"/>
    <property type="match status" value="1"/>
</dbReference>
<dbReference type="RefSeq" id="WP_230445457.1">
    <property type="nucleotide sequence ID" value="NZ_JARWAI010000003.1"/>
</dbReference>
<dbReference type="PANTHER" id="PTHR46796">
    <property type="entry name" value="HTH-TYPE TRANSCRIPTIONAL ACTIVATOR RHAS-RELATED"/>
    <property type="match status" value="1"/>
</dbReference>
<dbReference type="Pfam" id="PF12833">
    <property type="entry name" value="HTH_18"/>
    <property type="match status" value="1"/>
</dbReference>
<evidence type="ECO:0000259" key="4">
    <source>
        <dbReference type="PROSITE" id="PS01124"/>
    </source>
</evidence>
<evidence type="ECO:0000256" key="3">
    <source>
        <dbReference type="ARBA" id="ARBA00023163"/>
    </source>
</evidence>
<gene>
    <name evidence="5" type="primary">feaR</name>
    <name evidence="5" type="ORF">QC815_05295</name>
</gene>
<keyword evidence="2" id="KW-0238">DNA-binding</keyword>
<dbReference type="InterPro" id="IPR050204">
    <property type="entry name" value="AraC_XylS_family_regulators"/>
</dbReference>
<proteinExistence type="predicted"/>
<feature type="domain" description="HTH araC/xylS-type" evidence="4">
    <location>
        <begin position="213"/>
        <end position="314"/>
    </location>
</feature>
<dbReference type="Gene3D" id="1.10.10.60">
    <property type="entry name" value="Homeodomain-like"/>
    <property type="match status" value="1"/>
</dbReference>
<organism evidence="5 6">
    <name type="scientific">Vreelandella gomseomensis</name>
    <dbReference type="NCBI Taxonomy" id="370766"/>
    <lineage>
        <taxon>Bacteria</taxon>
        <taxon>Pseudomonadati</taxon>
        <taxon>Pseudomonadota</taxon>
        <taxon>Gammaproteobacteria</taxon>
        <taxon>Oceanospirillales</taxon>
        <taxon>Halomonadaceae</taxon>
        <taxon>Vreelandella</taxon>
    </lineage>
</organism>
<dbReference type="InterPro" id="IPR020449">
    <property type="entry name" value="Tscrpt_reg_AraC-type_HTH"/>
</dbReference>
<keyword evidence="1" id="KW-0805">Transcription regulation</keyword>
<dbReference type="InterPro" id="IPR018060">
    <property type="entry name" value="HTH_AraC"/>
</dbReference>
<evidence type="ECO:0000313" key="5">
    <source>
        <dbReference type="EMBL" id="MDR5874334.1"/>
    </source>
</evidence>
<dbReference type="SUPFAM" id="SSF46689">
    <property type="entry name" value="Homeodomain-like"/>
    <property type="match status" value="1"/>
</dbReference>
<protein>
    <submittedName>
        <fullName evidence="5">Transcriptional regulator FeaR</fullName>
    </submittedName>
</protein>
<dbReference type="NCBIfam" id="NF007243">
    <property type="entry name" value="PRK09685.1"/>
    <property type="match status" value="1"/>
</dbReference>
<evidence type="ECO:0000256" key="1">
    <source>
        <dbReference type="ARBA" id="ARBA00023015"/>
    </source>
</evidence>